<reference evidence="1 2" key="1">
    <citation type="submission" date="2024-06" db="EMBL/GenBank/DDBJ databases">
        <authorList>
            <person name="Kraege A."/>
            <person name="Thomma B."/>
        </authorList>
    </citation>
    <scope>NUCLEOTIDE SEQUENCE [LARGE SCALE GENOMIC DNA]</scope>
</reference>
<organism evidence="1 2">
    <name type="scientific">Coccomyxa viridis</name>
    <dbReference type="NCBI Taxonomy" id="1274662"/>
    <lineage>
        <taxon>Eukaryota</taxon>
        <taxon>Viridiplantae</taxon>
        <taxon>Chlorophyta</taxon>
        <taxon>core chlorophytes</taxon>
        <taxon>Trebouxiophyceae</taxon>
        <taxon>Trebouxiophyceae incertae sedis</taxon>
        <taxon>Coccomyxaceae</taxon>
        <taxon>Coccomyxa</taxon>
    </lineage>
</organism>
<evidence type="ECO:0000313" key="2">
    <source>
        <dbReference type="Proteomes" id="UP001497392"/>
    </source>
</evidence>
<evidence type="ECO:0000313" key="1">
    <source>
        <dbReference type="EMBL" id="CAL5223252.1"/>
    </source>
</evidence>
<name>A0ABP1FYP6_9CHLO</name>
<sequence length="130" mass="15187">MGKTGKIGYKIKPEIDNTQVLNTKQGKPTKYKTIEPTLITDLELHQPERYKGPSDKELDHLDEGDFIMIAYINKEEVWLVVERVDEDEKSLINAKVAQRIRMVGELQQNQRVAVRREHVVAIRFHDEEVY</sequence>
<accession>A0ABP1FYP6</accession>
<dbReference type="EMBL" id="CAXHTA020000008">
    <property type="protein sequence ID" value="CAL5223252.1"/>
    <property type="molecule type" value="Genomic_DNA"/>
</dbReference>
<dbReference type="Proteomes" id="UP001497392">
    <property type="component" value="Unassembled WGS sequence"/>
</dbReference>
<proteinExistence type="predicted"/>
<keyword evidence="2" id="KW-1185">Reference proteome</keyword>
<gene>
    <name evidence="1" type="primary">g5734</name>
    <name evidence="1" type="ORF">VP750_LOCUS4911</name>
</gene>
<comment type="caution">
    <text evidence="1">The sequence shown here is derived from an EMBL/GenBank/DDBJ whole genome shotgun (WGS) entry which is preliminary data.</text>
</comment>
<protein>
    <submittedName>
        <fullName evidence="1">G5734 protein</fullName>
    </submittedName>
</protein>